<dbReference type="InterPro" id="IPR029026">
    <property type="entry name" value="tRNA_m1G_MTases_N"/>
</dbReference>
<dbReference type="Pfam" id="PF22435">
    <property type="entry name" value="MRM3-like_sub_bind"/>
    <property type="match status" value="1"/>
</dbReference>
<keyword evidence="2 5" id="KW-0489">Methyltransferase</keyword>
<dbReference type="Gene3D" id="3.40.1280.10">
    <property type="match status" value="1"/>
</dbReference>
<dbReference type="PANTHER" id="PTHR43191">
    <property type="entry name" value="RRNA METHYLTRANSFERASE 3"/>
    <property type="match status" value="1"/>
</dbReference>
<proteinExistence type="inferred from homology"/>
<dbReference type="CDD" id="cd18095">
    <property type="entry name" value="SpoU-like_rRNA-MTase"/>
    <property type="match status" value="1"/>
</dbReference>
<dbReference type="InterPro" id="IPR051259">
    <property type="entry name" value="rRNA_Methyltransferase"/>
</dbReference>
<dbReference type="SUPFAM" id="SSF75217">
    <property type="entry name" value="alpha/beta knot"/>
    <property type="match status" value="1"/>
</dbReference>
<dbReference type="EMBL" id="JACOPD010000003">
    <property type="protein sequence ID" value="MBC5680347.1"/>
    <property type="molecule type" value="Genomic_DNA"/>
</dbReference>
<dbReference type="Proteomes" id="UP000628463">
    <property type="component" value="Unassembled WGS sequence"/>
</dbReference>
<dbReference type="InterPro" id="IPR029028">
    <property type="entry name" value="Alpha/beta_knot_MTases"/>
</dbReference>
<keyword evidence="3" id="KW-0808">Transferase</keyword>
<dbReference type="GO" id="GO:0032259">
    <property type="term" value="P:methylation"/>
    <property type="evidence" value="ECO:0007669"/>
    <property type="project" value="UniProtKB-KW"/>
</dbReference>
<dbReference type="InterPro" id="IPR013123">
    <property type="entry name" value="SpoU_subst-bd"/>
</dbReference>
<evidence type="ECO:0000313" key="6">
    <source>
        <dbReference type="Proteomes" id="UP000628463"/>
    </source>
</evidence>
<evidence type="ECO:0000256" key="1">
    <source>
        <dbReference type="ARBA" id="ARBA00007228"/>
    </source>
</evidence>
<dbReference type="Gene3D" id="3.30.1330.30">
    <property type="match status" value="1"/>
</dbReference>
<evidence type="ECO:0000256" key="2">
    <source>
        <dbReference type="ARBA" id="ARBA00022603"/>
    </source>
</evidence>
<evidence type="ECO:0000259" key="4">
    <source>
        <dbReference type="SMART" id="SM00967"/>
    </source>
</evidence>
<organism evidence="5 6">
    <name type="scientific">Lachnospira hominis</name>
    <name type="common">ex Liu et al. 2021</name>
    <dbReference type="NCBI Taxonomy" id="2763051"/>
    <lineage>
        <taxon>Bacteria</taxon>
        <taxon>Bacillati</taxon>
        <taxon>Bacillota</taxon>
        <taxon>Clostridia</taxon>
        <taxon>Lachnospirales</taxon>
        <taxon>Lachnospiraceae</taxon>
        <taxon>Lachnospira</taxon>
    </lineage>
</organism>
<dbReference type="InterPro" id="IPR053888">
    <property type="entry name" value="MRM3-like_sub_bind"/>
</dbReference>
<evidence type="ECO:0000256" key="3">
    <source>
        <dbReference type="ARBA" id="ARBA00022679"/>
    </source>
</evidence>
<gene>
    <name evidence="5" type="ORF">H8S01_05130</name>
</gene>
<protein>
    <submittedName>
        <fullName evidence="5">RNA methyltransferase</fullName>
    </submittedName>
</protein>
<dbReference type="SMART" id="SM00967">
    <property type="entry name" value="SpoU_sub_bind"/>
    <property type="match status" value="1"/>
</dbReference>
<dbReference type="InterPro" id="IPR001537">
    <property type="entry name" value="SpoU_MeTrfase"/>
</dbReference>
<feature type="domain" description="RNA 2-O ribose methyltransferase substrate binding" evidence="4">
    <location>
        <begin position="30"/>
        <end position="102"/>
    </location>
</feature>
<dbReference type="GO" id="GO:0008168">
    <property type="term" value="F:methyltransferase activity"/>
    <property type="evidence" value="ECO:0007669"/>
    <property type="project" value="UniProtKB-KW"/>
</dbReference>
<dbReference type="InterPro" id="IPR029064">
    <property type="entry name" value="Ribosomal_eL30-like_sf"/>
</dbReference>
<evidence type="ECO:0000313" key="5">
    <source>
        <dbReference type="EMBL" id="MBC5680347.1"/>
    </source>
</evidence>
<dbReference type="RefSeq" id="WP_186836427.1">
    <property type="nucleotide sequence ID" value="NZ_JACOPD010000003.1"/>
</dbReference>
<comment type="similarity">
    <text evidence="1">Belongs to the class IV-like SAM-binding methyltransferase superfamily. RNA methyltransferase TrmH family.</text>
</comment>
<comment type="caution">
    <text evidence="5">The sequence shown here is derived from an EMBL/GenBank/DDBJ whole genome shotgun (WGS) entry which is preliminary data.</text>
</comment>
<keyword evidence="6" id="KW-1185">Reference proteome</keyword>
<dbReference type="Pfam" id="PF00588">
    <property type="entry name" value="SpoU_methylase"/>
    <property type="match status" value="1"/>
</dbReference>
<name>A0ABR7FYS7_9FIRM</name>
<reference evidence="5 6" key="1">
    <citation type="submission" date="2020-08" db="EMBL/GenBank/DDBJ databases">
        <title>Genome public.</title>
        <authorList>
            <person name="Liu C."/>
            <person name="Sun Q."/>
        </authorList>
    </citation>
    <scope>NUCLEOTIDE SEQUENCE [LARGE SCALE GENOMIC DNA]</scope>
    <source>
        <strain evidence="5 6">NSJ-43</strain>
    </source>
</reference>
<dbReference type="SUPFAM" id="SSF55315">
    <property type="entry name" value="L30e-like"/>
    <property type="match status" value="1"/>
</dbReference>
<accession>A0ABR7FYS7</accession>
<sequence>MITSTGSSQVKRVIQLQKKSKIRKENRQFVVEGVKMVCEAPFDRIEKIYMSERFATDNEDFVKKLGMSDDKVETVADNVFAHMSDTQTPQGVMAVINMKEYSVDDIIKAGSDRKPLIIAIENLQDPGNLGTIVRMAEGAGVTGIVISSNAVDIYNPKTIRSTMGSIYRVPFVYAADFIGAIELMKKNGINVYAAHLDGSCEYTEADYTKSSAFLIGNEGNGLTDAASKAADNLIKIHMEGKVESLNAAIACTVLTYEAMRQRRS</sequence>
<dbReference type="PANTHER" id="PTHR43191:SF2">
    <property type="entry name" value="RRNA METHYLTRANSFERASE 3, MITOCHONDRIAL"/>
    <property type="match status" value="1"/>
</dbReference>